<name>A0ABN9MKM2_9NEOB</name>
<protein>
    <submittedName>
        <fullName evidence="1">Uncharacterized protein</fullName>
    </submittedName>
</protein>
<proteinExistence type="predicted"/>
<dbReference type="EMBL" id="CAUEEQ010078191">
    <property type="protein sequence ID" value="CAJ0967262.1"/>
    <property type="molecule type" value="Genomic_DNA"/>
</dbReference>
<dbReference type="Proteomes" id="UP001176940">
    <property type="component" value="Unassembled WGS sequence"/>
</dbReference>
<keyword evidence="2" id="KW-1185">Reference proteome</keyword>
<reference evidence="1" key="1">
    <citation type="submission" date="2023-07" db="EMBL/GenBank/DDBJ databases">
        <authorList>
            <person name="Stuckert A."/>
        </authorList>
    </citation>
    <scope>NUCLEOTIDE SEQUENCE</scope>
</reference>
<evidence type="ECO:0000313" key="2">
    <source>
        <dbReference type="Proteomes" id="UP001176940"/>
    </source>
</evidence>
<gene>
    <name evidence="1" type="ORF">RIMI_LOCUS22090195</name>
</gene>
<accession>A0ABN9MKM2</accession>
<sequence length="153" mass="17120">MGNVEKRPGISVSNIILYPKCQCHYPVPRVSVSSSYTQSVIILYPECQCHYPVPRVSVSSSCTPRVSVIILYPKCQCHYFVPRVSLSCTLCQCHYPVPLVCSPSIQIWCSRPPGTSALSRFMRVCLFRLLSSLSPLSAFPRTLDSMRCDLSVI</sequence>
<evidence type="ECO:0000313" key="1">
    <source>
        <dbReference type="EMBL" id="CAJ0967262.1"/>
    </source>
</evidence>
<organism evidence="1 2">
    <name type="scientific">Ranitomeya imitator</name>
    <name type="common">mimic poison frog</name>
    <dbReference type="NCBI Taxonomy" id="111125"/>
    <lineage>
        <taxon>Eukaryota</taxon>
        <taxon>Metazoa</taxon>
        <taxon>Chordata</taxon>
        <taxon>Craniata</taxon>
        <taxon>Vertebrata</taxon>
        <taxon>Euteleostomi</taxon>
        <taxon>Amphibia</taxon>
        <taxon>Batrachia</taxon>
        <taxon>Anura</taxon>
        <taxon>Neobatrachia</taxon>
        <taxon>Hyloidea</taxon>
        <taxon>Dendrobatidae</taxon>
        <taxon>Dendrobatinae</taxon>
        <taxon>Ranitomeya</taxon>
    </lineage>
</organism>
<comment type="caution">
    <text evidence="1">The sequence shown here is derived from an EMBL/GenBank/DDBJ whole genome shotgun (WGS) entry which is preliminary data.</text>
</comment>